<comment type="caution">
    <text evidence="2">The sequence shown here is derived from an EMBL/GenBank/DDBJ whole genome shotgun (WGS) entry which is preliminary data.</text>
</comment>
<evidence type="ECO:0000313" key="3">
    <source>
        <dbReference type="Proteomes" id="UP000176445"/>
    </source>
</evidence>
<reference evidence="2 3" key="1">
    <citation type="journal article" date="2016" name="Nat. Commun.">
        <title>Thousands of microbial genomes shed light on interconnected biogeochemical processes in an aquifer system.</title>
        <authorList>
            <person name="Anantharaman K."/>
            <person name="Brown C.T."/>
            <person name="Hug L.A."/>
            <person name="Sharon I."/>
            <person name="Castelle C.J."/>
            <person name="Probst A.J."/>
            <person name="Thomas B.C."/>
            <person name="Singh A."/>
            <person name="Wilkins M.J."/>
            <person name="Karaoz U."/>
            <person name="Brodie E.L."/>
            <person name="Williams K.H."/>
            <person name="Hubbard S.S."/>
            <person name="Banfield J.F."/>
        </authorList>
    </citation>
    <scope>NUCLEOTIDE SEQUENCE [LARGE SCALE GENOMIC DNA]</scope>
</reference>
<evidence type="ECO:0000256" key="1">
    <source>
        <dbReference type="SAM" id="MobiDB-lite"/>
    </source>
</evidence>
<organism evidence="2 3">
    <name type="scientific">Candidatus Kaiserbacteria bacterium RIFCSPHIGHO2_01_FULL_54_36b</name>
    <dbReference type="NCBI Taxonomy" id="1798483"/>
    <lineage>
        <taxon>Bacteria</taxon>
        <taxon>Candidatus Kaiseribacteriota</taxon>
    </lineage>
</organism>
<accession>A0A1F6CMF3</accession>
<evidence type="ECO:0008006" key="4">
    <source>
        <dbReference type="Google" id="ProtNLM"/>
    </source>
</evidence>
<proteinExistence type="predicted"/>
<feature type="region of interest" description="Disordered" evidence="1">
    <location>
        <begin position="806"/>
        <end position="861"/>
    </location>
</feature>
<dbReference type="EMBL" id="MFKW01000052">
    <property type="protein sequence ID" value="OGG50423.1"/>
    <property type="molecule type" value="Genomic_DNA"/>
</dbReference>
<feature type="compositionally biased region" description="Gly residues" evidence="1">
    <location>
        <begin position="829"/>
        <end position="839"/>
    </location>
</feature>
<evidence type="ECO:0000313" key="2">
    <source>
        <dbReference type="EMBL" id="OGG50423.1"/>
    </source>
</evidence>
<sequence>MNNQKLSQSDFLALFPDTRFRYIHDYKVNEEGKKITRQGTNVLDLSLNKEGFGTFFTVNGFPSTGKAEEANLVSLNASYVDFDIDPKKYPTQEDRDSIIQEAIMRGVEAGIPTPTVINRTWKGVHLIWLYPEKLSPTPENVAWWRNVQKRLVHFYNGDRNCTDPTRVLRVPYTLHLKNPKEPFEVYVQSYKPECRPTLDALDKSVPQYSEKEISASGLSMKEVLAGLRPGKGLRHKGIMMMASLLLKDAETLEDVEDARRKVYAWDKQKNGSTEPDRERHDEIDNVIAWVVRKKHESQSEKTQRHEALLNGISKDIPKESVLDALKPLLEELALDVEPAEAEMYIRHKVKDTLSLTVEDIKTIVGYFKPMRKRMLEEAEAERKSAMQVQPEESLSDEEIAEAEKILKSPTLLYDILQMAKKLGVVGEEKNVLLHYVVVTSRKLDRPLSVTVKGDSAAGKSFTLTIVLKLFPESAYIDLTEATPQSFFYTPEDHFKHRVIVIFEKHGSERADYAIRTLQSEGKLKIQVTVKNPVTGAFEAQTIEREGPTGFITTTTASVIHNENDTRNISMFPDQSQAQTERVYEAIEGRYTGVKKPGDDELKPWRDAQTLLKPLKVRIPFVEGFRKHFPRNIIRTRRDYGHFLAIIETSALLHQMQRQKIEIDGETYILATLADAHIAMVIVEESLSKSIYELPEKSIEVIKGARELSTELSDDPEATDPPTFNITALAKKLGWDRDTVSKWTKPATKKGYLTIVTESKGSKGAEYKLEEKELPTDAFLPSIAVLLADYPNESIEGIYDPLTGCLGFPQESTDAPTQADPTPKTTPRGEGNGSVGGVNGVGASVQADASRETSPDPSSFDF</sequence>
<feature type="compositionally biased region" description="Polar residues" evidence="1">
    <location>
        <begin position="809"/>
        <end position="824"/>
    </location>
</feature>
<dbReference type="AlphaFoldDB" id="A0A1F6CMF3"/>
<dbReference type="Proteomes" id="UP000176445">
    <property type="component" value="Unassembled WGS sequence"/>
</dbReference>
<protein>
    <recommendedName>
        <fullName evidence="4">Primase C-terminal 1 domain-containing protein</fullName>
    </recommendedName>
</protein>
<gene>
    <name evidence="2" type="ORF">A2704_05810</name>
</gene>
<name>A0A1F6CMF3_9BACT</name>